<dbReference type="PANTHER" id="PTHR39200">
    <property type="entry name" value="HYPOTHETICAL EXPORTED PROTEIN"/>
    <property type="match status" value="1"/>
</dbReference>
<feature type="chain" id="PRO_5024371034" evidence="1">
    <location>
        <begin position="22"/>
        <end position="247"/>
    </location>
</feature>
<reference evidence="3 4" key="1">
    <citation type="submission" date="2019-05" db="EMBL/GenBank/DDBJ databases">
        <title>Hymenobacter edaphi sp. nov., isolated from abandoned arsenic-contaminated farmland soil.</title>
        <authorList>
            <person name="Nie L."/>
        </authorList>
    </citation>
    <scope>NUCLEOTIDE SEQUENCE [LARGE SCALE GENOMIC DNA]</scope>
    <source>
        <strain evidence="3 4">1-3-3-8</strain>
    </source>
</reference>
<evidence type="ECO:0000259" key="2">
    <source>
        <dbReference type="Pfam" id="PF10988"/>
    </source>
</evidence>
<dbReference type="InterPro" id="IPR021255">
    <property type="entry name" value="DUF2807"/>
</dbReference>
<feature type="signal peptide" evidence="1">
    <location>
        <begin position="1"/>
        <end position="21"/>
    </location>
</feature>
<keyword evidence="1" id="KW-0732">Signal</keyword>
<dbReference type="OrthoDB" id="680270at2"/>
<gene>
    <name evidence="3" type="ORF">FDY95_05980</name>
</gene>
<evidence type="ECO:0000313" key="4">
    <source>
        <dbReference type="Proteomes" id="UP000305517"/>
    </source>
</evidence>
<dbReference type="Gene3D" id="2.160.20.120">
    <property type="match status" value="1"/>
</dbReference>
<dbReference type="EMBL" id="VAJM01000002">
    <property type="protein sequence ID" value="TLM95335.1"/>
    <property type="molecule type" value="Genomic_DNA"/>
</dbReference>
<dbReference type="PANTHER" id="PTHR39200:SF1">
    <property type="entry name" value="AUTO-TRANSPORTER ADHESIN HEAD GIN DOMAIN-CONTAINING PROTEIN-RELATED"/>
    <property type="match status" value="1"/>
</dbReference>
<feature type="domain" description="Putative auto-transporter adhesin head GIN" evidence="2">
    <location>
        <begin position="47"/>
        <end position="232"/>
    </location>
</feature>
<dbReference type="Pfam" id="PF10988">
    <property type="entry name" value="DUF2807"/>
    <property type="match status" value="1"/>
</dbReference>
<accession>A0A5R8WVA1</accession>
<proteinExistence type="predicted"/>
<sequence>MKTSRLPHLACLLLLLAAATAFRPVAPGPPSALRAAADTREVRTVGAFTRVQLAGSMEVIVTQGNAQKVEVVGQPEDVKEVETTVEKGRLRVGTVNHTGMSWRNFKGPVKVYVTVTTLEGLSVSGSGNLHADNTLTGKAVTVAVSGSGQLRAPLQAEVVEASVSGSGQMRLNGSTRSLSASVSGSGRIEAAELKASTCEARISGSGNCRLNVAETLDAHISGSGNIYYAGSPRVTSHVAGSGRVSKG</sequence>
<evidence type="ECO:0000256" key="1">
    <source>
        <dbReference type="SAM" id="SignalP"/>
    </source>
</evidence>
<dbReference type="RefSeq" id="WP_138075835.1">
    <property type="nucleotide sequence ID" value="NZ_VAJM01000002.1"/>
</dbReference>
<dbReference type="AlphaFoldDB" id="A0A5R8WVA1"/>
<dbReference type="Proteomes" id="UP000305517">
    <property type="component" value="Unassembled WGS sequence"/>
</dbReference>
<evidence type="ECO:0000313" key="3">
    <source>
        <dbReference type="EMBL" id="TLM95335.1"/>
    </source>
</evidence>
<comment type="caution">
    <text evidence="3">The sequence shown here is derived from an EMBL/GenBank/DDBJ whole genome shotgun (WGS) entry which is preliminary data.</text>
</comment>
<organism evidence="3 4">
    <name type="scientific">Hymenobacter jeollabukensis</name>
    <dbReference type="NCBI Taxonomy" id="2025313"/>
    <lineage>
        <taxon>Bacteria</taxon>
        <taxon>Pseudomonadati</taxon>
        <taxon>Bacteroidota</taxon>
        <taxon>Cytophagia</taxon>
        <taxon>Cytophagales</taxon>
        <taxon>Hymenobacteraceae</taxon>
        <taxon>Hymenobacter</taxon>
    </lineage>
</organism>
<keyword evidence="4" id="KW-1185">Reference proteome</keyword>
<protein>
    <submittedName>
        <fullName evidence="3">DUF2807 domain-containing protein</fullName>
    </submittedName>
</protein>
<name>A0A5R8WVA1_9BACT</name>